<proteinExistence type="evidence at transcript level"/>
<accession>A0A7H1KPE3</accession>
<dbReference type="InterPro" id="IPR000960">
    <property type="entry name" value="Flavin_mOase"/>
</dbReference>
<evidence type="ECO:0000256" key="6">
    <source>
        <dbReference type="RuleBase" id="RU361177"/>
    </source>
</evidence>
<evidence type="ECO:0000256" key="2">
    <source>
        <dbReference type="ARBA" id="ARBA00022630"/>
    </source>
</evidence>
<reference evidence="7" key="1">
    <citation type="journal article" date="2020" name="Commun. Biol.">
        <title>A flavin-dependent monooxygenase catalyzes the initial step in cyanogenic glycoside synthesis in ferns.</title>
        <authorList>
            <person name="Thodberg S."/>
            <person name="Sorensen M."/>
            <person name="Bellucci M."/>
            <person name="Crocoll C."/>
            <person name="Bendtsen A.K."/>
            <person name="Nelson D.R."/>
            <person name="Motawia M.S."/>
            <person name="Moller B.L."/>
            <person name="Neilson E.H.J."/>
        </authorList>
    </citation>
    <scope>NUCLEOTIDE SEQUENCE</scope>
</reference>
<comment type="cofactor">
    <cofactor evidence="6">
        <name>FAD</name>
        <dbReference type="ChEBI" id="CHEBI:57692"/>
    </cofactor>
</comment>
<sequence length="543" mass="60832">MAPNVPSAMYTTCLPERTALQEKLSGDRAALAARVCIVGAGVTGLCACKHLLQHGVESVVLEMQTGLGGVWRNTFSSTKLQTPRDAFQYSDFLWPPGTPRLPSHAQVLDYLESYARKFQVLERIVFNCRVLEVRRLDLEGPPPVSAFQKLPANAKWAVRVQQGSADLTQLDAEWLYFEYVLVCVGHYGDIAKTPKFAVPSKGPQAFHGKVLHSLDYSKLDEAATKKLLTGKRVIVVGSRKSALDAVMEASNSNRGPDGKPVTLLFRTPHWVIAHHFFYGIPMSYMTSRFSQLLVPQPGGGSTLHDIISAALSPLRWALSKALEFYLLSTLPLAEHGFVPNQNIFEEFKSCKLTLLPEHFFDYVKEGHIKLQKTSTWCFSSNGVTLPNGDELEADVIILCTGYEGERKIKSLLGTSFEDILQENDSSIPLYRGVLPPRIPNMAILGFQESYSNLFSAEMSARWVAYWIAGKIALPNKEIMEMEAYKWLRNTKPFMTINDKTCVNTTALQLADQMCRDMGWNSRRKKSLLQEIFAPYGNMDYKDE</sequence>
<name>A0A7H1KPE3_9MONI</name>
<gene>
    <name evidence="7" type="primary">FOS1</name>
</gene>
<dbReference type="SUPFAM" id="SSF51905">
    <property type="entry name" value="FAD/NAD(P)-binding domain"/>
    <property type="match status" value="2"/>
</dbReference>
<dbReference type="SMR" id="A0A7H1KPE3"/>
<keyword evidence="3 6" id="KW-0274">FAD</keyword>
<dbReference type="PIRSF" id="PIRSF000332">
    <property type="entry name" value="FMO"/>
    <property type="match status" value="1"/>
</dbReference>
<evidence type="ECO:0000256" key="4">
    <source>
        <dbReference type="ARBA" id="ARBA00022857"/>
    </source>
</evidence>
<dbReference type="GO" id="GO:0004499">
    <property type="term" value="F:N,N-dimethylaniline monooxygenase activity"/>
    <property type="evidence" value="ECO:0007669"/>
    <property type="project" value="InterPro"/>
</dbReference>
<dbReference type="InterPro" id="IPR036188">
    <property type="entry name" value="FAD/NAD-bd_sf"/>
</dbReference>
<comment type="similarity">
    <text evidence="1 6">Belongs to the FMO family.</text>
</comment>
<keyword evidence="2 6" id="KW-0285">Flavoprotein</keyword>
<keyword evidence="6" id="KW-0503">Monooxygenase</keyword>
<dbReference type="InterPro" id="IPR020946">
    <property type="entry name" value="Flavin_mOase-like"/>
</dbReference>
<dbReference type="InterPro" id="IPR050346">
    <property type="entry name" value="FMO-like"/>
</dbReference>
<dbReference type="EMBL" id="MT856955">
    <property type="protein sequence ID" value="QNT35807.1"/>
    <property type="molecule type" value="mRNA"/>
</dbReference>
<keyword evidence="4" id="KW-0521">NADP</keyword>
<dbReference type="Gene3D" id="3.50.50.60">
    <property type="entry name" value="FAD/NAD(P)-binding domain"/>
    <property type="match status" value="2"/>
</dbReference>
<evidence type="ECO:0000256" key="5">
    <source>
        <dbReference type="ARBA" id="ARBA00023002"/>
    </source>
</evidence>
<dbReference type="EC" id="1.-.-.-" evidence="6"/>
<keyword evidence="5 6" id="KW-0560">Oxidoreductase</keyword>
<evidence type="ECO:0000313" key="7">
    <source>
        <dbReference type="EMBL" id="QNT35807.1"/>
    </source>
</evidence>
<dbReference type="GO" id="GO:0050660">
    <property type="term" value="F:flavin adenine dinucleotide binding"/>
    <property type="evidence" value="ECO:0007669"/>
    <property type="project" value="InterPro"/>
</dbReference>
<dbReference type="Pfam" id="PF00743">
    <property type="entry name" value="FMO-like"/>
    <property type="match status" value="1"/>
</dbReference>
<organism evidence="7">
    <name type="scientific">Phlebodium aureum</name>
    <dbReference type="NCBI Taxonomy" id="218620"/>
    <lineage>
        <taxon>Eukaryota</taxon>
        <taxon>Viridiplantae</taxon>
        <taxon>Streptophyta</taxon>
        <taxon>Embryophyta</taxon>
        <taxon>Tracheophyta</taxon>
        <taxon>Polypodiopsida</taxon>
        <taxon>Polypodiidae</taxon>
        <taxon>Polypodiales</taxon>
        <taxon>Polypodiineae</taxon>
        <taxon>Polypodiaceae</taxon>
        <taxon>Polypodioideae</taxon>
        <taxon>Phlebodium</taxon>
    </lineage>
</organism>
<protein>
    <recommendedName>
        <fullName evidence="6">Flavin-containing monooxygenase</fullName>
        <ecNumber evidence="6">1.-.-.-</ecNumber>
    </recommendedName>
</protein>
<evidence type="ECO:0000256" key="3">
    <source>
        <dbReference type="ARBA" id="ARBA00022827"/>
    </source>
</evidence>
<dbReference type="PANTHER" id="PTHR23023">
    <property type="entry name" value="DIMETHYLANILINE MONOOXYGENASE"/>
    <property type="match status" value="1"/>
</dbReference>
<dbReference type="AlphaFoldDB" id="A0A7H1KPE3"/>
<dbReference type="GO" id="GO:0050661">
    <property type="term" value="F:NADP binding"/>
    <property type="evidence" value="ECO:0007669"/>
    <property type="project" value="InterPro"/>
</dbReference>
<evidence type="ECO:0000256" key="1">
    <source>
        <dbReference type="ARBA" id="ARBA00009183"/>
    </source>
</evidence>